<keyword evidence="6" id="KW-0031">Aminopeptidase</keyword>
<keyword evidence="12" id="KW-0732">Signal</keyword>
<evidence type="ECO:0000256" key="11">
    <source>
        <dbReference type="ARBA" id="ARBA00023049"/>
    </source>
</evidence>
<feature type="signal peptide" evidence="12">
    <location>
        <begin position="1"/>
        <end position="16"/>
    </location>
</feature>
<proteinExistence type="inferred from homology"/>
<dbReference type="SUPFAM" id="SSF48371">
    <property type="entry name" value="ARM repeat"/>
    <property type="match status" value="1"/>
</dbReference>
<dbReference type="SUPFAM" id="SSF63737">
    <property type="entry name" value="Leukotriene A4 hydrolase N-terminal domain"/>
    <property type="match status" value="1"/>
</dbReference>
<dbReference type="InterPro" id="IPR050344">
    <property type="entry name" value="Peptidase_M1_aminopeptidases"/>
</dbReference>
<keyword evidence="16" id="KW-1185">Reference proteome</keyword>
<evidence type="ECO:0000256" key="3">
    <source>
        <dbReference type="ARBA" id="ARBA00010136"/>
    </source>
</evidence>
<keyword evidence="11" id="KW-0482">Metalloprotease</keyword>
<dbReference type="InterPro" id="IPR001930">
    <property type="entry name" value="Peptidase_M1"/>
</dbReference>
<dbReference type="GO" id="GO:0016020">
    <property type="term" value="C:membrane"/>
    <property type="evidence" value="ECO:0007669"/>
    <property type="project" value="TreeGrafter"/>
</dbReference>
<sequence length="684" mass="78826">MKYLFLFLLVTIGSFAQQTAQVDFQKISATIEPISSSESVTGSMRVQFLIKQATDSVYLDAVKMRVTNKALESVNVSATADKIWFTGAFQQGKSYTAFFEYEANPRQTLYFTGNQVWTQGQGKYTSHWLPSLDDMNDKIEFDLTVVSKFDKTVVANGALVKKDLKDLKSYWQFDMKQPMSSYLVAFAMGDFTRWEQVAASDVPIELYLSTKDTAHFEPTYRYTKEIFDFLESEIGVAYPWQNYKQVPVRDFLYAGMENTTCTIFSEAFVVDRIGFTDRNYVNVNAHELAHQWFGNLITETSGTHHWLQEGFATYYALLAERQLFGDDYYYWKLYQSAEQLKALSDEGKGESLLNPKASSLTFYEKGAWALHVLHEQIGDSAFKLAVKNYLTKHAFKNVSTTDFLTEVRTATEMDITVWEKDWLEQSAFKAEQAFNSLLKSTFIQNYFEAARYAAISLEEKKEQLSTALAINDDYIGQEVIYQLAKEPIEEALSLYKEGFASDNLYTRQAIALTVSEIPKELQSEFETLLSDASYVTQEAALYLLWANFPENRASYLDAMANIVGFQNKNIRQLWLVLALNTKGYKPLKRTDFTEELQNYTGSEYSFEIRQKAFEYCNEIGLYNDVVINNMVDAAVHHNWRFRNFARNLLNNLLKNTDVEEALYQRIDSFSTAEKEYLTRIKDKK</sequence>
<evidence type="ECO:0000256" key="6">
    <source>
        <dbReference type="ARBA" id="ARBA00022438"/>
    </source>
</evidence>
<name>A0A6G6GHV4_9FLAO</name>
<evidence type="ECO:0000313" key="15">
    <source>
        <dbReference type="EMBL" id="QIE58166.1"/>
    </source>
</evidence>
<dbReference type="AlphaFoldDB" id="A0A6G6GHV4"/>
<dbReference type="EMBL" id="CP049057">
    <property type="protein sequence ID" value="QIE58166.1"/>
    <property type="molecule type" value="Genomic_DNA"/>
</dbReference>
<evidence type="ECO:0000256" key="10">
    <source>
        <dbReference type="ARBA" id="ARBA00022833"/>
    </source>
</evidence>
<dbReference type="Proteomes" id="UP000505306">
    <property type="component" value="Chromosome"/>
</dbReference>
<dbReference type="GO" id="GO:0016285">
    <property type="term" value="F:alanyl aminopeptidase activity"/>
    <property type="evidence" value="ECO:0007669"/>
    <property type="project" value="UniProtKB-EC"/>
</dbReference>
<evidence type="ECO:0000259" key="13">
    <source>
        <dbReference type="Pfam" id="PF01433"/>
    </source>
</evidence>
<dbReference type="SUPFAM" id="SSF55486">
    <property type="entry name" value="Metalloproteases ('zincins'), catalytic domain"/>
    <property type="match status" value="1"/>
</dbReference>
<evidence type="ECO:0000256" key="8">
    <source>
        <dbReference type="ARBA" id="ARBA00022723"/>
    </source>
</evidence>
<feature type="domain" description="Aminopeptidase N-like N-terminal" evidence="14">
    <location>
        <begin position="31"/>
        <end position="183"/>
    </location>
</feature>
<protein>
    <recommendedName>
        <fullName evidence="5">Aminopeptidase N</fullName>
        <ecNumber evidence="4">3.4.11.2</ecNumber>
    </recommendedName>
</protein>
<keyword evidence="8" id="KW-0479">Metal-binding</keyword>
<feature type="domain" description="Peptidase M1 membrane alanine aminopeptidase" evidence="13">
    <location>
        <begin position="222"/>
        <end position="418"/>
    </location>
</feature>
<dbReference type="GO" id="GO:0070006">
    <property type="term" value="F:metalloaminopeptidase activity"/>
    <property type="evidence" value="ECO:0007669"/>
    <property type="project" value="TreeGrafter"/>
</dbReference>
<dbReference type="EC" id="3.4.11.2" evidence="4"/>
<feature type="chain" id="PRO_5026355190" description="Aminopeptidase N" evidence="12">
    <location>
        <begin position="17"/>
        <end position="684"/>
    </location>
</feature>
<dbReference type="InterPro" id="IPR027268">
    <property type="entry name" value="Peptidase_M4/M1_CTD_sf"/>
</dbReference>
<keyword evidence="9" id="KW-0378">Hydrolase</keyword>
<evidence type="ECO:0000256" key="9">
    <source>
        <dbReference type="ARBA" id="ARBA00022801"/>
    </source>
</evidence>
<evidence type="ECO:0000259" key="14">
    <source>
        <dbReference type="Pfam" id="PF17900"/>
    </source>
</evidence>
<dbReference type="GO" id="GO:0008270">
    <property type="term" value="F:zinc ion binding"/>
    <property type="evidence" value="ECO:0007669"/>
    <property type="project" value="InterPro"/>
</dbReference>
<reference evidence="15 16" key="1">
    <citation type="submission" date="2020-02" db="EMBL/GenBank/DDBJ databases">
        <title>Complete genome sequence of Flavobacteriaceae bacterium.</title>
        <authorList>
            <person name="Kim S.-J."/>
            <person name="Kim Y.-S."/>
            <person name="Kim K.-H."/>
        </authorList>
    </citation>
    <scope>NUCLEOTIDE SEQUENCE [LARGE SCALE GENOMIC DNA]</scope>
    <source>
        <strain evidence="15 16">RR4-40</strain>
    </source>
</reference>
<dbReference type="CDD" id="cd09603">
    <property type="entry name" value="M1_APN_like"/>
    <property type="match status" value="1"/>
</dbReference>
<evidence type="ECO:0000256" key="7">
    <source>
        <dbReference type="ARBA" id="ARBA00022670"/>
    </source>
</evidence>
<dbReference type="InterPro" id="IPR014782">
    <property type="entry name" value="Peptidase_M1_dom"/>
</dbReference>
<evidence type="ECO:0000256" key="5">
    <source>
        <dbReference type="ARBA" id="ARBA00015611"/>
    </source>
</evidence>
<dbReference type="GO" id="GO:0043171">
    <property type="term" value="P:peptide catabolic process"/>
    <property type="evidence" value="ECO:0007669"/>
    <property type="project" value="TreeGrafter"/>
</dbReference>
<comment type="cofactor">
    <cofactor evidence="2">
        <name>Zn(2+)</name>
        <dbReference type="ChEBI" id="CHEBI:29105"/>
    </cofactor>
</comment>
<organism evidence="15 16">
    <name type="scientific">Rasiella rasia</name>
    <dbReference type="NCBI Taxonomy" id="2744027"/>
    <lineage>
        <taxon>Bacteria</taxon>
        <taxon>Pseudomonadati</taxon>
        <taxon>Bacteroidota</taxon>
        <taxon>Flavobacteriia</taxon>
        <taxon>Flavobacteriales</taxon>
        <taxon>Flavobacteriaceae</taxon>
        <taxon>Rasiella</taxon>
    </lineage>
</organism>
<dbReference type="PANTHER" id="PTHR11533">
    <property type="entry name" value="PROTEASE M1 ZINC METALLOPROTEASE"/>
    <property type="match status" value="1"/>
</dbReference>
<comment type="similarity">
    <text evidence="3">Belongs to the peptidase M1 family.</text>
</comment>
<keyword evidence="7" id="KW-0645">Protease</keyword>
<accession>A0A6G6GHV4</accession>
<dbReference type="GO" id="GO:0042277">
    <property type="term" value="F:peptide binding"/>
    <property type="evidence" value="ECO:0007669"/>
    <property type="project" value="TreeGrafter"/>
</dbReference>
<dbReference type="Gene3D" id="2.60.40.1730">
    <property type="entry name" value="tricorn interacting facor f3 domain"/>
    <property type="match status" value="1"/>
</dbReference>
<keyword evidence="10" id="KW-0862">Zinc</keyword>
<dbReference type="InterPro" id="IPR016024">
    <property type="entry name" value="ARM-type_fold"/>
</dbReference>
<dbReference type="GO" id="GO:0005615">
    <property type="term" value="C:extracellular space"/>
    <property type="evidence" value="ECO:0007669"/>
    <property type="project" value="TreeGrafter"/>
</dbReference>
<dbReference type="KEGG" id="mgel:G5B37_00880"/>
<comment type="catalytic activity">
    <reaction evidence="1">
        <text>Release of an N-terminal amino acid, Xaa-|-Yaa- from a peptide, amide or arylamide. Xaa is preferably Ala, but may be most amino acids including Pro (slow action). When a terminal hydrophobic residue is followed by a prolyl residue, the two may be released as an intact Xaa-Pro dipeptide.</text>
        <dbReference type="EC" id="3.4.11.2"/>
    </reaction>
</comment>
<dbReference type="GO" id="GO:0006508">
    <property type="term" value="P:proteolysis"/>
    <property type="evidence" value="ECO:0007669"/>
    <property type="project" value="UniProtKB-KW"/>
</dbReference>
<dbReference type="RefSeq" id="WP_164678164.1">
    <property type="nucleotide sequence ID" value="NZ_CP049057.1"/>
</dbReference>
<dbReference type="Pfam" id="PF01433">
    <property type="entry name" value="Peptidase_M1"/>
    <property type="match status" value="1"/>
</dbReference>
<evidence type="ECO:0000256" key="1">
    <source>
        <dbReference type="ARBA" id="ARBA00000098"/>
    </source>
</evidence>
<evidence type="ECO:0000313" key="16">
    <source>
        <dbReference type="Proteomes" id="UP000505306"/>
    </source>
</evidence>
<evidence type="ECO:0000256" key="12">
    <source>
        <dbReference type="SAM" id="SignalP"/>
    </source>
</evidence>
<dbReference type="Pfam" id="PF17900">
    <property type="entry name" value="Peptidase_M1_N"/>
    <property type="match status" value="1"/>
</dbReference>
<dbReference type="PANTHER" id="PTHR11533:SF174">
    <property type="entry name" value="PUROMYCIN-SENSITIVE AMINOPEPTIDASE-RELATED"/>
    <property type="match status" value="1"/>
</dbReference>
<dbReference type="Gene3D" id="1.10.390.10">
    <property type="entry name" value="Neutral Protease Domain 2"/>
    <property type="match status" value="1"/>
</dbReference>
<evidence type="ECO:0000256" key="4">
    <source>
        <dbReference type="ARBA" id="ARBA00012564"/>
    </source>
</evidence>
<dbReference type="GO" id="GO:0005737">
    <property type="term" value="C:cytoplasm"/>
    <property type="evidence" value="ECO:0007669"/>
    <property type="project" value="TreeGrafter"/>
</dbReference>
<gene>
    <name evidence="15" type="ORF">G5B37_00880</name>
</gene>
<evidence type="ECO:0000256" key="2">
    <source>
        <dbReference type="ARBA" id="ARBA00001947"/>
    </source>
</evidence>
<dbReference type="PRINTS" id="PR00756">
    <property type="entry name" value="ALADIPTASE"/>
</dbReference>
<dbReference type="InterPro" id="IPR045357">
    <property type="entry name" value="Aminopeptidase_N-like_N"/>
</dbReference>
<dbReference type="InterPro" id="IPR042097">
    <property type="entry name" value="Aminopeptidase_N-like_N_sf"/>
</dbReference>